<evidence type="ECO:0000313" key="1">
    <source>
        <dbReference type="EMBL" id="CEA04519.1"/>
    </source>
</evidence>
<organism evidence="1">
    <name type="scientific">Pseudomonas saudimassiliensis</name>
    <dbReference type="NCBI Taxonomy" id="1461581"/>
    <lineage>
        <taxon>Bacteria</taxon>
        <taxon>Pseudomonadati</taxon>
        <taxon>Pseudomonadota</taxon>
        <taxon>Gammaproteobacteria</taxon>
        <taxon>Pseudomonadales</taxon>
        <taxon>Pseudomonadaceae</taxon>
        <taxon>Pseudomonas</taxon>
    </lineage>
</organism>
<dbReference type="EMBL" id="LK391969">
    <property type="protein sequence ID" value="CEF26665.1"/>
    <property type="molecule type" value="Genomic_DNA"/>
</dbReference>
<dbReference type="AlphaFoldDB" id="A0A078ME62"/>
<dbReference type="EMBL" id="LM997413">
    <property type="protein sequence ID" value="CEA04519.1"/>
    <property type="molecule type" value="Genomic_DNA"/>
</dbReference>
<gene>
    <name evidence="1" type="ORF">BN1049_01598</name>
</gene>
<dbReference type="InterPro" id="IPR025562">
    <property type="entry name" value="Tae4"/>
</dbReference>
<name>A0A078ME62_9PSED</name>
<proteinExistence type="predicted"/>
<protein>
    <submittedName>
        <fullName evidence="1">Cytoplasmic protein</fullName>
    </submittedName>
</protein>
<dbReference type="OrthoDB" id="8480759at2"/>
<dbReference type="Pfam" id="PF14113">
    <property type="entry name" value="Tae4"/>
    <property type="match status" value="1"/>
</dbReference>
<reference evidence="1" key="1">
    <citation type="submission" date="2014-07" db="EMBL/GenBank/DDBJ databases">
        <authorList>
            <person name="Urmite Genomes Urmite Genomes"/>
        </authorList>
    </citation>
    <scope>NUCLEOTIDE SEQUENCE</scope>
    <source>
        <strain evidence="1">12M76_air</strain>
    </source>
</reference>
<accession>A0A078ME62</accession>
<dbReference type="PATRIC" id="fig|1461581.3.peg.1576"/>
<sequence>MTSLVATAGGASARMEIKRPGFQSLWEAYAEVGAMAAPDVYELVGGDVAEHRRANPEAYTNACALRMSRAFNNGGYVIPRGTIIPATSIYRVGGADGQPYIMRVDGIIHFVKHNWGNADKVLQPAQAGQLAGLRGLIVMEVSGWNDATGHVTLWDGTRTADGTDYQNPNSHSYNSRVSLIRILYWELK</sequence>
<dbReference type="Gene3D" id="3.90.1720.70">
    <property type="match status" value="1"/>
</dbReference>